<dbReference type="Proteomes" id="UP000549343">
    <property type="component" value="Unassembled WGS sequence"/>
</dbReference>
<evidence type="ECO:0000313" key="8">
    <source>
        <dbReference type="EMBL" id="GAA0587557.1"/>
    </source>
</evidence>
<feature type="transmembrane region" description="Helical" evidence="6">
    <location>
        <begin position="63"/>
        <end position="86"/>
    </location>
</feature>
<reference evidence="9 10" key="3">
    <citation type="submission" date="2020-08" db="EMBL/GenBank/DDBJ databases">
        <title>Sequencing the genomes of 1000 actinobacteria strains.</title>
        <authorList>
            <person name="Klenk H.-P."/>
        </authorList>
    </citation>
    <scope>NUCLEOTIDE SEQUENCE [LARGE SCALE GENOMIC DNA]</scope>
    <source>
        <strain evidence="9 10">DSM 44772</strain>
    </source>
</reference>
<comment type="subcellular location">
    <subcellularLocation>
        <location evidence="1">Membrane</location>
        <topology evidence="1">Multi-pass membrane protein</topology>
    </subcellularLocation>
</comment>
<evidence type="ECO:0000256" key="6">
    <source>
        <dbReference type="SAM" id="Phobius"/>
    </source>
</evidence>
<dbReference type="PANTHER" id="PTHR43027:SF2">
    <property type="entry name" value="TRANSPORT PERMEASE PROTEIN"/>
    <property type="match status" value="1"/>
</dbReference>
<dbReference type="Proteomes" id="UP001501427">
    <property type="component" value="Unassembled WGS sequence"/>
</dbReference>
<evidence type="ECO:0000256" key="4">
    <source>
        <dbReference type="ARBA" id="ARBA00023136"/>
    </source>
</evidence>
<dbReference type="InterPro" id="IPR000412">
    <property type="entry name" value="ABC_2_transport"/>
</dbReference>
<comment type="caution">
    <text evidence="9">The sequence shown here is derived from an EMBL/GenBank/DDBJ whole genome shotgun (WGS) entry which is preliminary data.</text>
</comment>
<keyword evidence="5" id="KW-0046">Antibiotic resistance</keyword>
<dbReference type="PANTHER" id="PTHR43027">
    <property type="entry name" value="DOXORUBICIN RESISTANCE ABC TRANSPORTER PERMEASE PROTEIN DRRC-RELATED"/>
    <property type="match status" value="1"/>
</dbReference>
<evidence type="ECO:0000313" key="9">
    <source>
        <dbReference type="EMBL" id="MBB4778597.1"/>
    </source>
</evidence>
<feature type="transmembrane region" description="Helical" evidence="6">
    <location>
        <begin position="21"/>
        <end position="43"/>
    </location>
</feature>
<name>A0A7W7N245_9ACTN</name>
<protein>
    <submittedName>
        <fullName evidence="8">ABC transporter permease</fullName>
    </submittedName>
    <submittedName>
        <fullName evidence="9">ABC-2 type transport system permease protein</fullName>
    </submittedName>
</protein>
<evidence type="ECO:0000313" key="11">
    <source>
        <dbReference type="Proteomes" id="UP001501427"/>
    </source>
</evidence>
<evidence type="ECO:0000313" key="10">
    <source>
        <dbReference type="Proteomes" id="UP000549343"/>
    </source>
</evidence>
<evidence type="ECO:0000259" key="7">
    <source>
        <dbReference type="Pfam" id="PF01061"/>
    </source>
</evidence>
<dbReference type="AlphaFoldDB" id="A0A7W7N245"/>
<dbReference type="PIRSF" id="PIRSF006648">
    <property type="entry name" value="DrrB"/>
    <property type="match status" value="1"/>
</dbReference>
<feature type="transmembrane region" description="Helical" evidence="6">
    <location>
        <begin position="173"/>
        <end position="192"/>
    </location>
</feature>
<reference evidence="8" key="1">
    <citation type="journal article" date="2014" name="Int. J. Syst. Evol. Microbiol.">
        <title>Complete genome of a new Firmicutes species belonging to the dominant human colonic microbiota ('Ruminococcus bicirculans') reveals two chromosomes and a selective capacity to utilize plant glucans.</title>
        <authorList>
            <consortium name="NISC Comparative Sequencing Program"/>
            <person name="Wegmann U."/>
            <person name="Louis P."/>
            <person name="Goesmann A."/>
            <person name="Henrissat B."/>
            <person name="Duncan S.H."/>
            <person name="Flint H.J."/>
        </authorList>
    </citation>
    <scope>NUCLEOTIDE SEQUENCE</scope>
    <source>
        <strain evidence="8">JCM 10667</strain>
    </source>
</reference>
<keyword evidence="3 6" id="KW-1133">Transmembrane helix</keyword>
<feature type="domain" description="ABC-2 type transporter transmembrane" evidence="7">
    <location>
        <begin position="11"/>
        <end position="220"/>
    </location>
</feature>
<reference evidence="8" key="4">
    <citation type="submission" date="2023-12" db="EMBL/GenBank/DDBJ databases">
        <authorList>
            <person name="Sun Q."/>
            <person name="Inoue M."/>
        </authorList>
    </citation>
    <scope>NUCLEOTIDE SEQUENCE</scope>
    <source>
        <strain evidence="8">JCM 10667</strain>
    </source>
</reference>
<evidence type="ECO:0000256" key="5">
    <source>
        <dbReference type="ARBA" id="ARBA00023251"/>
    </source>
</evidence>
<dbReference type="EMBL" id="JACHMV010000001">
    <property type="protein sequence ID" value="MBB4778597.1"/>
    <property type="molecule type" value="Genomic_DNA"/>
</dbReference>
<dbReference type="EMBL" id="BAAAHD010000065">
    <property type="protein sequence ID" value="GAA0587557.1"/>
    <property type="molecule type" value="Genomic_DNA"/>
</dbReference>
<feature type="transmembrane region" description="Helical" evidence="6">
    <location>
        <begin position="143"/>
        <end position="166"/>
    </location>
</feature>
<feature type="transmembrane region" description="Helical" evidence="6">
    <location>
        <begin position="229"/>
        <end position="250"/>
    </location>
</feature>
<proteinExistence type="predicted"/>
<dbReference type="GO" id="GO:0043190">
    <property type="term" value="C:ATP-binding cassette (ABC) transporter complex"/>
    <property type="evidence" value="ECO:0007669"/>
    <property type="project" value="InterPro"/>
</dbReference>
<organism evidence="9 10">
    <name type="scientific">Actinomadura livida</name>
    <dbReference type="NCBI Taxonomy" id="79909"/>
    <lineage>
        <taxon>Bacteria</taxon>
        <taxon>Bacillati</taxon>
        <taxon>Actinomycetota</taxon>
        <taxon>Actinomycetes</taxon>
        <taxon>Streptosporangiales</taxon>
        <taxon>Thermomonosporaceae</taxon>
        <taxon>Actinomadura</taxon>
    </lineage>
</organism>
<sequence>MTAYRPPARAWAMLTWTEAKLVARDTAGLVIPLGLPMLIMVMSGLGAEGAGTERFRGLPALDAFVVPMTMVMVVALIGLVNMPAVLATYRRTGVLRRLAVTPAHPLMVLAAQVLASLAQVLAGVLAALLAARLLFGASMPRGALTAVGVFCLVTATMYALGMLVAAVAPSANAAVALGLVGFFLTMALGGGFGPRDNLPDPLATLGEYLPYGAGVEALSAAWTGVPPDLAHIGALAGTAALAGAVAAKAFRWD</sequence>
<keyword evidence="11" id="KW-1185">Reference proteome</keyword>
<evidence type="ECO:0000256" key="3">
    <source>
        <dbReference type="ARBA" id="ARBA00022989"/>
    </source>
</evidence>
<dbReference type="Pfam" id="PF01061">
    <property type="entry name" value="ABC2_membrane"/>
    <property type="match status" value="1"/>
</dbReference>
<keyword evidence="2 6" id="KW-0812">Transmembrane</keyword>
<reference evidence="11" key="2">
    <citation type="journal article" date="2019" name="Int. J. Syst. Evol. Microbiol.">
        <title>The Global Catalogue of Microorganisms (GCM) 10K type strain sequencing project: providing services to taxonomists for standard genome sequencing and annotation.</title>
        <authorList>
            <consortium name="The Broad Institute Genomics Platform"/>
            <consortium name="The Broad Institute Genome Sequencing Center for Infectious Disease"/>
            <person name="Wu L."/>
            <person name="Ma J."/>
        </authorList>
    </citation>
    <scope>NUCLEOTIDE SEQUENCE [LARGE SCALE GENOMIC DNA]</scope>
    <source>
        <strain evidence="11">JCM 10667</strain>
    </source>
</reference>
<dbReference type="RefSeq" id="WP_184889700.1">
    <property type="nucleotide sequence ID" value="NZ_BAAAHD010000065.1"/>
</dbReference>
<dbReference type="InterPro" id="IPR013525">
    <property type="entry name" value="ABC2_TM"/>
</dbReference>
<feature type="transmembrane region" description="Helical" evidence="6">
    <location>
        <begin position="106"/>
        <end position="131"/>
    </location>
</feature>
<dbReference type="InterPro" id="IPR052902">
    <property type="entry name" value="ABC-2_transporter"/>
</dbReference>
<evidence type="ECO:0000256" key="1">
    <source>
        <dbReference type="ARBA" id="ARBA00004141"/>
    </source>
</evidence>
<accession>A0A7W7N245</accession>
<evidence type="ECO:0000256" key="2">
    <source>
        <dbReference type="ARBA" id="ARBA00022692"/>
    </source>
</evidence>
<keyword evidence="4 6" id="KW-0472">Membrane</keyword>
<dbReference type="GO" id="GO:0140359">
    <property type="term" value="F:ABC-type transporter activity"/>
    <property type="evidence" value="ECO:0007669"/>
    <property type="project" value="InterPro"/>
</dbReference>
<dbReference type="GO" id="GO:0046677">
    <property type="term" value="P:response to antibiotic"/>
    <property type="evidence" value="ECO:0007669"/>
    <property type="project" value="UniProtKB-KW"/>
</dbReference>
<gene>
    <name evidence="9" type="ORF">F4557_007015</name>
    <name evidence="8" type="ORF">GCM10009546_57390</name>
</gene>